<keyword evidence="2" id="KW-0472">Membrane</keyword>
<feature type="transmembrane region" description="Helical" evidence="2">
    <location>
        <begin position="45"/>
        <end position="67"/>
    </location>
</feature>
<dbReference type="InterPro" id="IPR035919">
    <property type="entry name" value="EAL_sf"/>
</dbReference>
<dbReference type="RefSeq" id="WP_071087698.1">
    <property type="nucleotide sequence ID" value="NZ_MBLM01000137.1"/>
</dbReference>
<dbReference type="AlphaFoldDB" id="A0A1S1QD23"/>
<dbReference type="NCBIfam" id="TIGR00254">
    <property type="entry name" value="GGDEF"/>
    <property type="match status" value="1"/>
</dbReference>
<dbReference type="Gene3D" id="3.30.450.40">
    <property type="match status" value="2"/>
</dbReference>
<comment type="caution">
    <text evidence="5">The sequence shown here is derived from an EMBL/GenBank/DDBJ whole genome shotgun (WGS) entry which is preliminary data.</text>
</comment>
<proteinExistence type="predicted"/>
<feature type="transmembrane region" description="Helical" evidence="2">
    <location>
        <begin position="126"/>
        <end position="145"/>
    </location>
</feature>
<dbReference type="Proteomes" id="UP000179627">
    <property type="component" value="Unassembled WGS sequence"/>
</dbReference>
<organism evidence="5 6">
    <name type="scientific">Parafrankia colletiae</name>
    <dbReference type="NCBI Taxonomy" id="573497"/>
    <lineage>
        <taxon>Bacteria</taxon>
        <taxon>Bacillati</taxon>
        <taxon>Actinomycetota</taxon>
        <taxon>Actinomycetes</taxon>
        <taxon>Frankiales</taxon>
        <taxon>Frankiaceae</taxon>
        <taxon>Parafrankia</taxon>
    </lineage>
</organism>
<name>A0A1S1QD23_9ACTN</name>
<evidence type="ECO:0000256" key="2">
    <source>
        <dbReference type="SAM" id="Phobius"/>
    </source>
</evidence>
<keyword evidence="2" id="KW-1133">Transmembrane helix</keyword>
<feature type="transmembrane region" description="Helical" evidence="2">
    <location>
        <begin position="152"/>
        <end position="172"/>
    </location>
</feature>
<dbReference type="InterPro" id="IPR043128">
    <property type="entry name" value="Rev_trsase/Diguanyl_cyclase"/>
</dbReference>
<feature type="transmembrane region" description="Helical" evidence="2">
    <location>
        <begin position="73"/>
        <end position="94"/>
    </location>
</feature>
<sequence length="1043" mass="110950">MSTARAGGALRGVLVGDRGFFLMPPLVGSVFLLVLLVVPGSPGYLCPPLAVAAGLGAATVAATVAVPGENLRVFRALALASSVTMTAAIVFALLREGSAELALTLLFWFPWVGGQIGLVWSRLSVALTHAALVAVVVLGALSGYGRLAAFPLAKAACGLSVLAAAYFTYTLFQRGRGRSFTDPLTALSSRAGLIQAGDPVVAEILVTGRRAVLMVVDLDHFKEINTAFGYEAGDEVLRGFARWLRLVKPAPLVAARLGGDKFALLLPGGPMENGGACPPATADPALTAFGRGILEQLDGRLRIGGVDVEVEATVGVTAAPASGDRITSLLSCADAALADARRSGERVGVWTTGMAAVQPWELALHAQLRSAINEGELELFYQPMRETATGRLVGVEALMRWRHPVRGLLPPGSFLPMAERSSLIVELTWWELDEALRQCARWRAQGIRVDVSANLSPRMLVVDELPAVVAERLAAYDLPPDILTLEITENALVSQPARAASMLGELRISGVKLSMDDFGTGYNSMEILKALTFDEIKIDRSFVADAQGSLPDIAIVRSVVDLGHRLGLRVVGEGIEDEPSERILTELGCDLLQGDALSPPLPARDLAPLLAAGPQRDTRHGSPVAGYAPAACRSRPERPTTEQPTVAREAAEARNSAAGTAPPPVVEAGTPTAPWSAVAQDDEQADVEATGRTKRCWAEGGLAAPLPVDEDARLAALHSQRLLGTPPEIEFDQMATLAAQIAECTYAHVVLVDADREWFKSWHGLKIDVLAGRVGVASHAVSSGDYLEVADARKDMRFAHIVQVDPDVPVRFFAGAPLRTSEGHVLGALCVSDRMPRRLAPGQRRALHRLADQTVRLCDARRERLMGEEITEALRQLDELWHPEDLPAAATLIADVVRSLSGADAVGVMLAKLPGATVFEAAGSSVSPGTEPLTQVGARVNPDDDAALRALSQLRDPLFIADPTGTPLIPAERVQKLKIGSALVIPFPDEGGLLGFVAVRWTYPLKRVEPSVMRAVTLFTTSARYTLHRLWVAQRPAQHGKGA</sequence>
<dbReference type="SUPFAM" id="SSF141868">
    <property type="entry name" value="EAL domain-like"/>
    <property type="match status" value="1"/>
</dbReference>
<feature type="transmembrane region" description="Helical" evidence="2">
    <location>
        <begin position="20"/>
        <end position="38"/>
    </location>
</feature>
<dbReference type="OrthoDB" id="23692at2"/>
<dbReference type="SUPFAM" id="SSF55073">
    <property type="entry name" value="Nucleotide cyclase"/>
    <property type="match status" value="1"/>
</dbReference>
<dbReference type="SMART" id="SM00052">
    <property type="entry name" value="EAL"/>
    <property type="match status" value="1"/>
</dbReference>
<evidence type="ECO:0000259" key="4">
    <source>
        <dbReference type="PROSITE" id="PS50887"/>
    </source>
</evidence>
<keyword evidence="6" id="KW-1185">Reference proteome</keyword>
<feature type="region of interest" description="Disordered" evidence="1">
    <location>
        <begin position="613"/>
        <end position="671"/>
    </location>
</feature>
<dbReference type="Gene3D" id="3.30.70.270">
    <property type="match status" value="1"/>
</dbReference>
<dbReference type="Pfam" id="PF01590">
    <property type="entry name" value="GAF"/>
    <property type="match status" value="1"/>
</dbReference>
<feature type="domain" description="GGDEF" evidence="4">
    <location>
        <begin position="209"/>
        <end position="353"/>
    </location>
</feature>
<dbReference type="Gene3D" id="3.20.20.450">
    <property type="entry name" value="EAL domain"/>
    <property type="match status" value="1"/>
</dbReference>
<protein>
    <submittedName>
        <fullName evidence="5">Diguanylate cyclase</fullName>
    </submittedName>
</protein>
<feature type="domain" description="EAL" evidence="3">
    <location>
        <begin position="361"/>
        <end position="614"/>
    </location>
</feature>
<dbReference type="Pfam" id="PF00563">
    <property type="entry name" value="EAL"/>
    <property type="match status" value="1"/>
</dbReference>
<dbReference type="InterPro" id="IPR000160">
    <property type="entry name" value="GGDEF_dom"/>
</dbReference>
<dbReference type="InterPro" id="IPR029787">
    <property type="entry name" value="Nucleotide_cyclase"/>
</dbReference>
<dbReference type="CDD" id="cd01948">
    <property type="entry name" value="EAL"/>
    <property type="match status" value="1"/>
</dbReference>
<evidence type="ECO:0000313" key="6">
    <source>
        <dbReference type="Proteomes" id="UP000179627"/>
    </source>
</evidence>
<dbReference type="PANTHER" id="PTHR33121:SF79">
    <property type="entry name" value="CYCLIC DI-GMP PHOSPHODIESTERASE PDED-RELATED"/>
    <property type="match status" value="1"/>
</dbReference>
<dbReference type="SUPFAM" id="SSF55781">
    <property type="entry name" value="GAF domain-like"/>
    <property type="match status" value="2"/>
</dbReference>
<dbReference type="InterPro" id="IPR029016">
    <property type="entry name" value="GAF-like_dom_sf"/>
</dbReference>
<gene>
    <name evidence="5" type="ORF">CC117_24570</name>
</gene>
<dbReference type="PROSITE" id="PS50887">
    <property type="entry name" value="GGDEF"/>
    <property type="match status" value="1"/>
</dbReference>
<dbReference type="InterPro" id="IPR050706">
    <property type="entry name" value="Cyclic-di-GMP_PDE-like"/>
</dbReference>
<dbReference type="PROSITE" id="PS50883">
    <property type="entry name" value="EAL"/>
    <property type="match status" value="1"/>
</dbReference>
<evidence type="ECO:0000259" key="3">
    <source>
        <dbReference type="PROSITE" id="PS50883"/>
    </source>
</evidence>
<dbReference type="EMBL" id="MBLM01000137">
    <property type="protein sequence ID" value="OHV32723.1"/>
    <property type="molecule type" value="Genomic_DNA"/>
</dbReference>
<dbReference type="PANTHER" id="PTHR33121">
    <property type="entry name" value="CYCLIC DI-GMP PHOSPHODIESTERASE PDEF"/>
    <property type="match status" value="1"/>
</dbReference>
<dbReference type="CDD" id="cd01949">
    <property type="entry name" value="GGDEF"/>
    <property type="match status" value="1"/>
</dbReference>
<accession>A0A1S1QD23</accession>
<evidence type="ECO:0000313" key="5">
    <source>
        <dbReference type="EMBL" id="OHV32723.1"/>
    </source>
</evidence>
<keyword evidence="2" id="KW-0812">Transmembrane</keyword>
<evidence type="ECO:0000256" key="1">
    <source>
        <dbReference type="SAM" id="MobiDB-lite"/>
    </source>
</evidence>
<dbReference type="GO" id="GO:0071111">
    <property type="term" value="F:cyclic-guanylate-specific phosphodiesterase activity"/>
    <property type="evidence" value="ECO:0007669"/>
    <property type="project" value="InterPro"/>
</dbReference>
<dbReference type="InterPro" id="IPR001633">
    <property type="entry name" value="EAL_dom"/>
</dbReference>
<dbReference type="InterPro" id="IPR003018">
    <property type="entry name" value="GAF"/>
</dbReference>
<reference evidence="6" key="1">
    <citation type="submission" date="2016-07" db="EMBL/GenBank/DDBJ databases">
        <title>Sequence Frankia sp. strain CcI1.17.</title>
        <authorList>
            <person name="Ghodhbane-Gtari F."/>
            <person name="Swanson E."/>
            <person name="Gueddou A."/>
            <person name="Morris K."/>
            <person name="Hezbri K."/>
            <person name="Ktari A."/>
            <person name="Nouioui I."/>
            <person name="Abebe-Akele F."/>
            <person name="Simpson S."/>
            <person name="Thomas K."/>
            <person name="Gtari M."/>
            <person name="Tisa L.S."/>
            <person name="Hurst S."/>
        </authorList>
    </citation>
    <scope>NUCLEOTIDE SEQUENCE [LARGE SCALE GENOMIC DNA]</scope>
    <source>
        <strain evidence="6">Cc1.17</strain>
    </source>
</reference>
<feature type="transmembrane region" description="Helical" evidence="2">
    <location>
        <begin position="101"/>
        <end position="120"/>
    </location>
</feature>
<dbReference type="Pfam" id="PF00990">
    <property type="entry name" value="GGDEF"/>
    <property type="match status" value="1"/>
</dbReference>
<dbReference type="SMART" id="SM00267">
    <property type="entry name" value="GGDEF"/>
    <property type="match status" value="1"/>
</dbReference>